<evidence type="ECO:0000259" key="10">
    <source>
        <dbReference type="SMART" id="SM00235"/>
    </source>
</evidence>
<evidence type="ECO:0000256" key="3">
    <source>
        <dbReference type="ARBA" id="ARBA00022670"/>
    </source>
</evidence>
<dbReference type="GO" id="GO:0004222">
    <property type="term" value="F:metalloendopeptidase activity"/>
    <property type="evidence" value="ECO:0007669"/>
    <property type="project" value="InterPro"/>
</dbReference>
<keyword evidence="6" id="KW-0378">Hydrolase</keyword>
<evidence type="ECO:0000256" key="7">
    <source>
        <dbReference type="ARBA" id="ARBA00022833"/>
    </source>
</evidence>
<name>A0A848F6N7_9BURK</name>
<keyword evidence="12" id="KW-1185">Reference proteome</keyword>
<sequence length="242" mass="24808">MKKTLARAVLAAALVTPMAASAYVIGSTSPGKWGDPTPGTGATITWSLMGGGVSCALEFAGCRTTALSAFLPGGYLNEIERAFAAWSAVANLSFVQVADDGAAFGANTTSGDIRIGAHYLDGAYNTLAHGYYPPENYGSAAGDIHLDTSENWTIGYAGSGIDIFQVLTHEIGHALGLKHSGDGGALMAPTYNEAFVGPQADDIAGIQYLYGAPLTAAVPEPSTLALLGLGAVGLVRRRKIKA</sequence>
<feature type="chain" id="PRO_5032332897" evidence="9">
    <location>
        <begin position="23"/>
        <end position="242"/>
    </location>
</feature>
<dbReference type="GO" id="GO:0030198">
    <property type="term" value="P:extracellular matrix organization"/>
    <property type="evidence" value="ECO:0007669"/>
    <property type="project" value="TreeGrafter"/>
</dbReference>
<comment type="similarity">
    <text evidence="2">Belongs to the peptidase M10A family.</text>
</comment>
<keyword evidence="5 9" id="KW-0732">Signal</keyword>
<comment type="caution">
    <text evidence="11">The sequence shown here is derived from an EMBL/GenBank/DDBJ whole genome shotgun (WGS) entry which is preliminary data.</text>
</comment>
<evidence type="ECO:0000256" key="1">
    <source>
        <dbReference type="ARBA" id="ARBA00001947"/>
    </source>
</evidence>
<gene>
    <name evidence="11" type="ORF">HHL10_07555</name>
</gene>
<keyword evidence="4" id="KW-0479">Metal-binding</keyword>
<feature type="signal peptide" evidence="9">
    <location>
        <begin position="1"/>
        <end position="22"/>
    </location>
</feature>
<evidence type="ECO:0000256" key="6">
    <source>
        <dbReference type="ARBA" id="ARBA00022801"/>
    </source>
</evidence>
<dbReference type="Pfam" id="PF00413">
    <property type="entry name" value="Peptidase_M10"/>
    <property type="match status" value="1"/>
</dbReference>
<evidence type="ECO:0000313" key="11">
    <source>
        <dbReference type="EMBL" id="NML14828.1"/>
    </source>
</evidence>
<dbReference type="GO" id="GO:0008270">
    <property type="term" value="F:zinc ion binding"/>
    <property type="evidence" value="ECO:0007669"/>
    <property type="project" value="InterPro"/>
</dbReference>
<evidence type="ECO:0000256" key="5">
    <source>
        <dbReference type="ARBA" id="ARBA00022729"/>
    </source>
</evidence>
<dbReference type="AlphaFoldDB" id="A0A848F6N7"/>
<keyword evidence="8 11" id="KW-0482">Metalloprotease</keyword>
<dbReference type="RefSeq" id="WP_169159945.1">
    <property type="nucleotide sequence ID" value="NZ_JABBFW010000004.1"/>
</dbReference>
<proteinExistence type="inferred from homology"/>
<dbReference type="Proteomes" id="UP000574067">
    <property type="component" value="Unassembled WGS sequence"/>
</dbReference>
<dbReference type="PANTHER" id="PTHR10201">
    <property type="entry name" value="MATRIX METALLOPROTEINASE"/>
    <property type="match status" value="1"/>
</dbReference>
<dbReference type="GO" id="GO:0030574">
    <property type="term" value="P:collagen catabolic process"/>
    <property type="evidence" value="ECO:0007669"/>
    <property type="project" value="TreeGrafter"/>
</dbReference>
<dbReference type="SUPFAM" id="SSF55486">
    <property type="entry name" value="Metalloproteases ('zincins'), catalytic domain"/>
    <property type="match status" value="1"/>
</dbReference>
<dbReference type="NCBIfam" id="TIGR02595">
    <property type="entry name" value="PEP_CTERM"/>
    <property type="match status" value="1"/>
</dbReference>
<organism evidence="11 12">
    <name type="scientific">Azohydromonas caseinilytica</name>
    <dbReference type="NCBI Taxonomy" id="2728836"/>
    <lineage>
        <taxon>Bacteria</taxon>
        <taxon>Pseudomonadati</taxon>
        <taxon>Pseudomonadota</taxon>
        <taxon>Betaproteobacteria</taxon>
        <taxon>Burkholderiales</taxon>
        <taxon>Sphaerotilaceae</taxon>
        <taxon>Azohydromonas</taxon>
    </lineage>
</organism>
<keyword evidence="7" id="KW-0862">Zinc</keyword>
<dbReference type="GO" id="GO:0031012">
    <property type="term" value="C:extracellular matrix"/>
    <property type="evidence" value="ECO:0007669"/>
    <property type="project" value="InterPro"/>
</dbReference>
<evidence type="ECO:0000256" key="8">
    <source>
        <dbReference type="ARBA" id="ARBA00023049"/>
    </source>
</evidence>
<dbReference type="InterPro" id="IPR006026">
    <property type="entry name" value="Peptidase_Metallo"/>
</dbReference>
<dbReference type="InterPro" id="IPR013424">
    <property type="entry name" value="Ice-binding_C"/>
</dbReference>
<dbReference type="Gene3D" id="3.40.390.10">
    <property type="entry name" value="Collagenase (Catalytic Domain)"/>
    <property type="match status" value="1"/>
</dbReference>
<evidence type="ECO:0000313" key="12">
    <source>
        <dbReference type="Proteomes" id="UP000574067"/>
    </source>
</evidence>
<reference evidence="11 12" key="1">
    <citation type="submission" date="2020-04" db="EMBL/GenBank/DDBJ databases">
        <title>Azohydromonas sp. isolated from soil.</title>
        <authorList>
            <person name="Dahal R.H."/>
        </authorList>
    </citation>
    <scope>NUCLEOTIDE SEQUENCE [LARGE SCALE GENOMIC DNA]</scope>
    <source>
        <strain evidence="11 12">G-1-1-14</strain>
    </source>
</reference>
<dbReference type="PANTHER" id="PTHR10201:SF291">
    <property type="entry name" value="MATRIX METALLOPROTEINASE 1, ISOFORM C-RELATED"/>
    <property type="match status" value="1"/>
</dbReference>
<evidence type="ECO:0000256" key="2">
    <source>
        <dbReference type="ARBA" id="ARBA00010370"/>
    </source>
</evidence>
<keyword evidence="3 11" id="KW-0645">Protease</keyword>
<dbReference type="GO" id="GO:0006508">
    <property type="term" value="P:proteolysis"/>
    <property type="evidence" value="ECO:0007669"/>
    <property type="project" value="UniProtKB-KW"/>
</dbReference>
<dbReference type="Pfam" id="PF07589">
    <property type="entry name" value="PEP-CTERM"/>
    <property type="match status" value="1"/>
</dbReference>
<accession>A0A848F6N7</accession>
<evidence type="ECO:0000256" key="9">
    <source>
        <dbReference type="SAM" id="SignalP"/>
    </source>
</evidence>
<dbReference type="InterPro" id="IPR001818">
    <property type="entry name" value="Pept_M10_metallopeptidase"/>
</dbReference>
<feature type="domain" description="Peptidase metallopeptidase" evidence="10">
    <location>
        <begin position="55"/>
        <end position="212"/>
    </location>
</feature>
<protein>
    <submittedName>
        <fullName evidence="11">Matrixin family metalloprotease</fullName>
    </submittedName>
</protein>
<evidence type="ECO:0000256" key="4">
    <source>
        <dbReference type="ARBA" id="ARBA00022723"/>
    </source>
</evidence>
<comment type="cofactor">
    <cofactor evidence="1">
        <name>Zn(2+)</name>
        <dbReference type="ChEBI" id="CHEBI:29105"/>
    </cofactor>
</comment>
<dbReference type="InterPro" id="IPR021190">
    <property type="entry name" value="Pept_M10A"/>
</dbReference>
<dbReference type="PRINTS" id="PR00138">
    <property type="entry name" value="MATRIXIN"/>
</dbReference>
<dbReference type="EMBL" id="JABBFW010000004">
    <property type="protein sequence ID" value="NML14828.1"/>
    <property type="molecule type" value="Genomic_DNA"/>
</dbReference>
<dbReference type="SMART" id="SM00235">
    <property type="entry name" value="ZnMc"/>
    <property type="match status" value="1"/>
</dbReference>
<dbReference type="InterPro" id="IPR024079">
    <property type="entry name" value="MetalloPept_cat_dom_sf"/>
</dbReference>